<sequence length="219" mass="25796">MISYFKEGKDKLSICEDSLTASVFDVLKYFPTHYFWTILKDSLLLDTLPKFSGEIQEIVFWPKWSAENTYNSKFVEPDVFIRFSEFDLIVEAKRYDANQQYNGQLENEVIGYFNEYEEDAKDLYLLQVGGLQENCTKDSIYMQSKKIAQSKTNWSRLLLVITNLHNKIINQQLPDQSPLIFLFNDLINAFAMHGFHQKKWLIDCDTYKINSNAIQQFNF</sequence>
<dbReference type="AlphaFoldDB" id="A0A3Q8RQ55"/>
<evidence type="ECO:0000313" key="1">
    <source>
        <dbReference type="EMBL" id="AZJ36618.1"/>
    </source>
</evidence>
<dbReference type="KEGG" id="tsig:D6T69_14190"/>
<dbReference type="EMBL" id="CP032548">
    <property type="protein sequence ID" value="AZJ36618.1"/>
    <property type="molecule type" value="Genomic_DNA"/>
</dbReference>
<organism evidence="1 2">
    <name type="scientific">Tenacibaculum singaporense</name>
    <dbReference type="NCBI Taxonomy" id="2358479"/>
    <lineage>
        <taxon>Bacteria</taxon>
        <taxon>Pseudomonadati</taxon>
        <taxon>Bacteroidota</taxon>
        <taxon>Flavobacteriia</taxon>
        <taxon>Flavobacteriales</taxon>
        <taxon>Flavobacteriaceae</taxon>
        <taxon>Tenacibaculum</taxon>
    </lineage>
</organism>
<reference evidence="1 2" key="1">
    <citation type="submission" date="2018-09" db="EMBL/GenBank/DDBJ databases">
        <title>Insights into the microbiota of Asian seabass (Lates calcarifer) with tenacibaculosis symptoms and description of sp. nov. Tenacibaculum singaporense.</title>
        <authorList>
            <person name="Miyake S."/>
            <person name="Soh M."/>
            <person name="Azman M.N."/>
            <person name="Ngoh S.Y."/>
            <person name="Orban L."/>
        </authorList>
    </citation>
    <scope>NUCLEOTIDE SEQUENCE [LARGE SCALE GENOMIC DNA]</scope>
    <source>
        <strain evidence="1 2">DSM 106434</strain>
    </source>
</reference>
<accession>A0A3Q8RQ55</accession>
<name>A0A3Q8RQ55_9FLAO</name>
<proteinExistence type="predicted"/>
<gene>
    <name evidence="1" type="ORF">D6T69_14190</name>
</gene>
<keyword evidence="2" id="KW-1185">Reference proteome</keyword>
<evidence type="ECO:0000313" key="2">
    <source>
        <dbReference type="Proteomes" id="UP000274593"/>
    </source>
</evidence>
<protein>
    <submittedName>
        <fullName evidence="1">Uncharacterized protein</fullName>
    </submittedName>
</protein>
<dbReference type="RefSeq" id="WP_125068517.1">
    <property type="nucleotide sequence ID" value="NZ_CP032548.1"/>
</dbReference>
<dbReference type="Proteomes" id="UP000274593">
    <property type="component" value="Chromosome"/>
</dbReference>